<accession>A0ABV7XBC3</accession>
<keyword evidence="4" id="KW-0808">Transferase</keyword>
<keyword evidence="2" id="KW-0663">Pyridoxal phosphate</keyword>
<comment type="caution">
    <text evidence="4">The sequence shown here is derived from an EMBL/GenBank/DDBJ whole genome shotgun (WGS) entry which is preliminary data.</text>
</comment>
<dbReference type="RefSeq" id="WP_380859749.1">
    <property type="nucleotide sequence ID" value="NZ_JBHRXV010000006.1"/>
</dbReference>
<dbReference type="Pfam" id="PF00202">
    <property type="entry name" value="Aminotran_3"/>
    <property type="match status" value="1"/>
</dbReference>
<dbReference type="EMBL" id="JBHRXV010000006">
    <property type="protein sequence ID" value="MFC3712577.1"/>
    <property type="molecule type" value="Genomic_DNA"/>
</dbReference>
<gene>
    <name evidence="4" type="ORF">ACFOMD_08350</name>
</gene>
<keyword evidence="4" id="KW-0032">Aminotransferase</keyword>
<evidence type="ECO:0000256" key="2">
    <source>
        <dbReference type="ARBA" id="ARBA00022898"/>
    </source>
</evidence>
<protein>
    <submittedName>
        <fullName evidence="4">Aminotransferase class III-fold pyridoxal phosphate-dependent enzyme</fullName>
    </submittedName>
</protein>
<dbReference type="SUPFAM" id="SSF53383">
    <property type="entry name" value="PLP-dependent transferases"/>
    <property type="match status" value="1"/>
</dbReference>
<dbReference type="PROSITE" id="PS00600">
    <property type="entry name" value="AA_TRANSFER_CLASS_3"/>
    <property type="match status" value="1"/>
</dbReference>
<dbReference type="InterPro" id="IPR005814">
    <property type="entry name" value="Aminotrans_3"/>
</dbReference>
<feature type="region of interest" description="Disordered" evidence="3">
    <location>
        <begin position="591"/>
        <end position="622"/>
    </location>
</feature>
<dbReference type="Gene3D" id="3.40.640.10">
    <property type="entry name" value="Type I PLP-dependent aspartate aminotransferase-like (Major domain)"/>
    <property type="match status" value="1"/>
</dbReference>
<sequence length="635" mass="69942">MNHISADFAAATILIVAVLLLLPRAWTRLKLSRAKHRSLAGHSKMSRRMARFMPRVSYGDDRFFDADGAPNLVAGLRRRAFEALSREFATRFAKSRALTAEAREGLSDLQFTGRYRVPFQFGDIVRQRLPMPAFLTSSDGVTVTDLDGNRLYDLTGSYGVNLLGYDAYKECIAEGAATVDALGPVLGAYHPVVADNVARLRAVSGLDEMSFHMSGTEAVMQAVRLARYHTGRSHLVRFCGAYHGWWGDVQPGVGNPTPAEQTYTLADMSERTLDVLATRRDIACVLVNPLQGLHPNGAAPSDSTLVAGIRRAGYDADAYGAWLRRLAEVCRANGIVLIFDEVFLGFRLSPGNVASLYGVAPDMITFGKTLGGGLPIGVLCGRAALMARFRADRPADICFARGTFNSHPYVMGAMNAFLRRLDQPEVQALYRDLDARWNGRAAILNQRLAADELPVSVANLSTVWTVCFSAPSRYNWMLQYYLRREGLALSWVGTGRIIFSLDYSDADFAAVADRFVAAARAMRDEGWFWAPDGATEKSVRRQVLRELIAARFFSVRGRVKPLAAEQPQRGAVVEADIVERIADDLGRPDEAGLHVADEEQLHGAADETAETERQPQPADVARKLERRAVRLEQAE</sequence>
<comment type="cofactor">
    <cofactor evidence="1">
        <name>pyridoxal 5'-phosphate</name>
        <dbReference type="ChEBI" id="CHEBI:597326"/>
    </cofactor>
</comment>
<evidence type="ECO:0000313" key="4">
    <source>
        <dbReference type="EMBL" id="MFC3712577.1"/>
    </source>
</evidence>
<dbReference type="GO" id="GO:0008483">
    <property type="term" value="F:transaminase activity"/>
    <property type="evidence" value="ECO:0007669"/>
    <property type="project" value="UniProtKB-KW"/>
</dbReference>
<dbReference type="PANTHER" id="PTHR43713:SF3">
    <property type="entry name" value="GLUTAMATE-1-SEMIALDEHYDE 2,1-AMINOMUTASE 1, CHLOROPLASTIC-RELATED"/>
    <property type="match status" value="1"/>
</dbReference>
<evidence type="ECO:0000256" key="3">
    <source>
        <dbReference type="SAM" id="MobiDB-lite"/>
    </source>
</evidence>
<dbReference type="Proteomes" id="UP001595615">
    <property type="component" value="Unassembled WGS sequence"/>
</dbReference>
<dbReference type="InterPro" id="IPR049704">
    <property type="entry name" value="Aminotrans_3_PPA_site"/>
</dbReference>
<feature type="compositionally biased region" description="Basic and acidic residues" evidence="3">
    <location>
        <begin position="591"/>
        <end position="613"/>
    </location>
</feature>
<evidence type="ECO:0000256" key="1">
    <source>
        <dbReference type="ARBA" id="ARBA00001933"/>
    </source>
</evidence>
<dbReference type="InterPro" id="IPR015422">
    <property type="entry name" value="PyrdxlP-dep_Trfase_small"/>
</dbReference>
<dbReference type="InterPro" id="IPR015421">
    <property type="entry name" value="PyrdxlP-dep_Trfase_major"/>
</dbReference>
<reference evidence="5" key="1">
    <citation type="journal article" date="2019" name="Int. J. Syst. Evol. Microbiol.">
        <title>The Global Catalogue of Microorganisms (GCM) 10K type strain sequencing project: providing services to taxonomists for standard genome sequencing and annotation.</title>
        <authorList>
            <consortium name="The Broad Institute Genomics Platform"/>
            <consortium name="The Broad Institute Genome Sequencing Center for Infectious Disease"/>
            <person name="Wu L."/>
            <person name="Ma J."/>
        </authorList>
    </citation>
    <scope>NUCLEOTIDE SEQUENCE [LARGE SCALE GENOMIC DNA]</scope>
    <source>
        <strain evidence="5">KCTC 42644</strain>
    </source>
</reference>
<dbReference type="Gene3D" id="3.90.1150.10">
    <property type="entry name" value="Aspartate Aminotransferase, domain 1"/>
    <property type="match status" value="1"/>
</dbReference>
<name>A0ABV7XBC3_9SPHN</name>
<keyword evidence="5" id="KW-1185">Reference proteome</keyword>
<evidence type="ECO:0000313" key="5">
    <source>
        <dbReference type="Proteomes" id="UP001595615"/>
    </source>
</evidence>
<proteinExistence type="predicted"/>
<organism evidence="4 5">
    <name type="scientific">Sphingoaurantiacus capsulatus</name>
    <dbReference type="NCBI Taxonomy" id="1771310"/>
    <lineage>
        <taxon>Bacteria</taxon>
        <taxon>Pseudomonadati</taxon>
        <taxon>Pseudomonadota</taxon>
        <taxon>Alphaproteobacteria</taxon>
        <taxon>Sphingomonadales</taxon>
        <taxon>Sphingosinicellaceae</taxon>
        <taxon>Sphingoaurantiacus</taxon>
    </lineage>
</organism>
<dbReference type="InterPro" id="IPR015424">
    <property type="entry name" value="PyrdxlP-dep_Trfase"/>
</dbReference>
<dbReference type="PANTHER" id="PTHR43713">
    <property type="entry name" value="GLUTAMATE-1-SEMIALDEHYDE 2,1-AMINOMUTASE"/>
    <property type="match status" value="1"/>
</dbReference>